<evidence type="ECO:0000313" key="1">
    <source>
        <dbReference type="EMBL" id="GAI89541.1"/>
    </source>
</evidence>
<accession>X1TDW5</accession>
<comment type="caution">
    <text evidence="1">The sequence shown here is derived from an EMBL/GenBank/DDBJ whole genome shotgun (WGS) entry which is preliminary data.</text>
</comment>
<reference evidence="1" key="1">
    <citation type="journal article" date="2014" name="Front. Microbiol.">
        <title>High frequency of phylogenetically diverse reductive dehalogenase-homologous genes in deep subseafloor sedimentary metagenomes.</title>
        <authorList>
            <person name="Kawai M."/>
            <person name="Futagami T."/>
            <person name="Toyoda A."/>
            <person name="Takaki Y."/>
            <person name="Nishi S."/>
            <person name="Hori S."/>
            <person name="Arai W."/>
            <person name="Tsubouchi T."/>
            <person name="Morono Y."/>
            <person name="Uchiyama I."/>
            <person name="Ito T."/>
            <person name="Fujiyama A."/>
            <person name="Inagaki F."/>
            <person name="Takami H."/>
        </authorList>
    </citation>
    <scope>NUCLEOTIDE SEQUENCE</scope>
    <source>
        <strain evidence="1">Expedition CK06-06</strain>
    </source>
</reference>
<protein>
    <submittedName>
        <fullName evidence="1">Uncharacterized protein</fullName>
    </submittedName>
</protein>
<name>X1TDW5_9ZZZZ</name>
<dbReference type="EMBL" id="BARW01022882">
    <property type="protein sequence ID" value="GAI89541.1"/>
    <property type="molecule type" value="Genomic_DNA"/>
</dbReference>
<dbReference type="AlphaFoldDB" id="X1TDW5"/>
<organism evidence="1">
    <name type="scientific">marine sediment metagenome</name>
    <dbReference type="NCBI Taxonomy" id="412755"/>
    <lineage>
        <taxon>unclassified sequences</taxon>
        <taxon>metagenomes</taxon>
        <taxon>ecological metagenomes</taxon>
    </lineage>
</organism>
<sequence length="36" mass="3944">QLTADGAASGTQAAFHTVVDLFLGKMLWLIHYEPIK</sequence>
<proteinExistence type="predicted"/>
<feature type="non-terminal residue" evidence="1">
    <location>
        <position position="1"/>
    </location>
</feature>
<gene>
    <name evidence="1" type="ORF">S12H4_38076</name>
</gene>